<proteinExistence type="predicted"/>
<dbReference type="GO" id="GO:0032259">
    <property type="term" value="P:methylation"/>
    <property type="evidence" value="ECO:0007669"/>
    <property type="project" value="UniProtKB-KW"/>
</dbReference>
<comment type="caution">
    <text evidence="1">The sequence shown here is derived from an EMBL/GenBank/DDBJ whole genome shotgun (WGS) entry which is preliminary data.</text>
</comment>
<dbReference type="InterPro" id="IPR017127">
    <property type="entry name" value="Ribosome_uL3_MTase"/>
</dbReference>
<dbReference type="GO" id="GO:0005829">
    <property type="term" value="C:cytosol"/>
    <property type="evidence" value="ECO:0007669"/>
    <property type="project" value="TreeGrafter"/>
</dbReference>
<reference evidence="1" key="1">
    <citation type="submission" date="2020-10" db="EMBL/GenBank/DDBJ databases">
        <authorList>
            <person name="Gilroy R."/>
        </authorList>
    </citation>
    <scope>NUCLEOTIDE SEQUENCE</scope>
    <source>
        <strain evidence="1">10669</strain>
    </source>
</reference>
<dbReference type="Proteomes" id="UP000886812">
    <property type="component" value="Unassembled WGS sequence"/>
</dbReference>
<dbReference type="SUPFAM" id="SSF53335">
    <property type="entry name" value="S-adenosyl-L-methionine-dependent methyltransferases"/>
    <property type="match status" value="1"/>
</dbReference>
<dbReference type="EMBL" id="DVOG01000072">
    <property type="protein sequence ID" value="HIV04059.1"/>
    <property type="molecule type" value="Genomic_DNA"/>
</dbReference>
<evidence type="ECO:0000313" key="1">
    <source>
        <dbReference type="EMBL" id="HIV04059.1"/>
    </source>
</evidence>
<sequence length="283" mass="31247">MTTLRDWTRFAVTLFSKRGLFFGQGMGSAFDEAVFLLCGVLKLPEEGVETFFDARLTAPEIEEIRRALFRRAVERVPAAYIAREAQLGGLRFYVDERVIVPRSYFVEIIPDQILPWIPGMDADAVLRAADVCTGGGSLDVARINVADYALEDRISLWRSDVFDGVPADGGEGYDVIVSNPPYEPEALRETLPEEFRREPDGALFSGADGMDVVRRLLPQAARRLARNGVLLIEVGGLRGALEEAFPQVEFSWLATQDGSDCVCAVSAASLRENFPPERDARVG</sequence>
<accession>A0A9D1T152</accession>
<protein>
    <submittedName>
        <fullName evidence="1">50S ribosomal protein L3 N(5)-glutamine methyltransferase</fullName>
    </submittedName>
</protein>
<dbReference type="GO" id="GO:0005840">
    <property type="term" value="C:ribosome"/>
    <property type="evidence" value="ECO:0007669"/>
    <property type="project" value="UniProtKB-KW"/>
</dbReference>
<dbReference type="PROSITE" id="PS00092">
    <property type="entry name" value="N6_MTASE"/>
    <property type="match status" value="1"/>
</dbReference>
<dbReference type="Gene3D" id="3.40.50.150">
    <property type="entry name" value="Vaccinia Virus protein VP39"/>
    <property type="match status" value="1"/>
</dbReference>
<reference evidence="1" key="2">
    <citation type="journal article" date="2021" name="PeerJ">
        <title>Extensive microbial diversity within the chicken gut microbiome revealed by metagenomics and culture.</title>
        <authorList>
            <person name="Gilroy R."/>
            <person name="Ravi A."/>
            <person name="Getino M."/>
            <person name="Pursley I."/>
            <person name="Horton D.L."/>
            <person name="Alikhan N.F."/>
            <person name="Baker D."/>
            <person name="Gharbi K."/>
            <person name="Hall N."/>
            <person name="Watson M."/>
            <person name="Adriaenssens E.M."/>
            <person name="Foster-Nyarko E."/>
            <person name="Jarju S."/>
            <person name="Secka A."/>
            <person name="Antonio M."/>
            <person name="Oren A."/>
            <person name="Chaudhuri R.R."/>
            <person name="La Ragione R."/>
            <person name="Hildebrand F."/>
            <person name="Pallen M.J."/>
        </authorList>
    </citation>
    <scope>NUCLEOTIDE SEQUENCE</scope>
    <source>
        <strain evidence="1">10669</strain>
    </source>
</reference>
<evidence type="ECO:0000313" key="2">
    <source>
        <dbReference type="Proteomes" id="UP000886812"/>
    </source>
</evidence>
<gene>
    <name evidence="1" type="ORF">IAC75_02775</name>
</gene>
<dbReference type="PANTHER" id="PTHR47806">
    <property type="entry name" value="50S RIBOSOMAL PROTEIN L3 GLUTAMINE METHYLTRANSFERASE"/>
    <property type="match status" value="1"/>
</dbReference>
<dbReference type="GO" id="GO:0003676">
    <property type="term" value="F:nucleic acid binding"/>
    <property type="evidence" value="ECO:0007669"/>
    <property type="project" value="InterPro"/>
</dbReference>
<dbReference type="InterPro" id="IPR029063">
    <property type="entry name" value="SAM-dependent_MTases_sf"/>
</dbReference>
<dbReference type="GO" id="GO:0036009">
    <property type="term" value="F:protein-glutamine N-methyltransferase activity"/>
    <property type="evidence" value="ECO:0007669"/>
    <property type="project" value="InterPro"/>
</dbReference>
<keyword evidence="1" id="KW-0808">Transferase</keyword>
<keyword evidence="1" id="KW-0689">Ribosomal protein</keyword>
<keyword evidence="1" id="KW-0687">Ribonucleoprotein</keyword>
<dbReference type="PANTHER" id="PTHR47806:SF1">
    <property type="entry name" value="RIBOSOMAL PROTEIN UL3 GLUTAMINE METHYLTRANSFERASE"/>
    <property type="match status" value="1"/>
</dbReference>
<organism evidence="1 2">
    <name type="scientific">Candidatus Spyradosoma merdigallinarum</name>
    <dbReference type="NCBI Taxonomy" id="2840950"/>
    <lineage>
        <taxon>Bacteria</taxon>
        <taxon>Pseudomonadati</taxon>
        <taxon>Verrucomicrobiota</taxon>
        <taxon>Opitutia</taxon>
        <taxon>Opitutia incertae sedis</taxon>
        <taxon>Candidatus Spyradosoma</taxon>
    </lineage>
</organism>
<dbReference type="AlphaFoldDB" id="A0A9D1T152"/>
<keyword evidence="1" id="KW-0489">Methyltransferase</keyword>
<dbReference type="InterPro" id="IPR002052">
    <property type="entry name" value="DNA_methylase_N6_adenine_CS"/>
</dbReference>
<name>A0A9D1T152_9BACT</name>